<feature type="region of interest" description="Disordered" evidence="5">
    <location>
        <begin position="178"/>
        <end position="204"/>
    </location>
</feature>
<evidence type="ECO:0000256" key="4">
    <source>
        <dbReference type="PROSITE-ProRule" id="PRU00090"/>
    </source>
</evidence>
<name>A0AAV2T875_CALDB</name>
<evidence type="ECO:0000259" key="7">
    <source>
        <dbReference type="PROSITE" id="PS50038"/>
    </source>
</evidence>
<feature type="compositionally biased region" description="Polar residues" evidence="5">
    <location>
        <begin position="648"/>
        <end position="663"/>
    </location>
</feature>
<dbReference type="Proteomes" id="UP001497525">
    <property type="component" value="Unassembled WGS sequence"/>
</dbReference>
<accession>A0AAV2T875</accession>
<keyword evidence="1" id="KW-0217">Developmental protein</keyword>
<feature type="transmembrane region" description="Helical" evidence="6">
    <location>
        <begin position="386"/>
        <end position="408"/>
    </location>
</feature>
<evidence type="ECO:0000313" key="9">
    <source>
        <dbReference type="Proteomes" id="UP001497525"/>
    </source>
</evidence>
<dbReference type="InterPro" id="IPR015526">
    <property type="entry name" value="Frizzled/SFRP"/>
</dbReference>
<keyword evidence="3" id="KW-0675">Receptor</keyword>
<evidence type="ECO:0000256" key="1">
    <source>
        <dbReference type="ARBA" id="ARBA00022473"/>
    </source>
</evidence>
<comment type="caution">
    <text evidence="8">The sequence shown here is derived from an EMBL/GenBank/DDBJ whole genome shotgun (WGS) entry which is preliminary data.</text>
</comment>
<evidence type="ECO:0000256" key="3">
    <source>
        <dbReference type="ARBA" id="ARBA00023170"/>
    </source>
</evidence>
<evidence type="ECO:0000313" key="8">
    <source>
        <dbReference type="EMBL" id="CAL5133056.1"/>
    </source>
</evidence>
<feature type="transmembrane region" description="Helical" evidence="6">
    <location>
        <begin position="601"/>
        <end position="627"/>
    </location>
</feature>
<dbReference type="Gene3D" id="1.10.2000.10">
    <property type="entry name" value="Frizzled cysteine-rich domain"/>
    <property type="match status" value="1"/>
</dbReference>
<dbReference type="SMART" id="SM00063">
    <property type="entry name" value="FRI"/>
    <property type="match status" value="1"/>
</dbReference>
<reference evidence="8" key="1">
    <citation type="submission" date="2024-06" db="EMBL/GenBank/DDBJ databases">
        <authorList>
            <person name="Liu X."/>
            <person name="Lenzi L."/>
            <person name="Haldenby T S."/>
            <person name="Uol C."/>
        </authorList>
    </citation>
    <scope>NUCLEOTIDE SEQUENCE</scope>
</reference>
<dbReference type="SUPFAM" id="SSF63501">
    <property type="entry name" value="Frizzled cysteine-rich domain"/>
    <property type="match status" value="1"/>
</dbReference>
<feature type="transmembrane region" description="Helical" evidence="6">
    <location>
        <begin position="337"/>
        <end position="357"/>
    </location>
</feature>
<feature type="transmembrane region" description="Helical" evidence="6">
    <location>
        <begin position="303"/>
        <end position="325"/>
    </location>
</feature>
<dbReference type="GO" id="GO:0060070">
    <property type="term" value="P:canonical Wnt signaling pathway"/>
    <property type="evidence" value="ECO:0007669"/>
    <property type="project" value="TreeGrafter"/>
</dbReference>
<feature type="transmembrane region" description="Helical" evidence="6">
    <location>
        <begin position="806"/>
        <end position="827"/>
    </location>
</feature>
<dbReference type="InterPro" id="IPR000539">
    <property type="entry name" value="Frizzled/Smoothened_7TM"/>
</dbReference>
<dbReference type="SMART" id="SM01330">
    <property type="entry name" value="Frizzled"/>
    <property type="match status" value="1"/>
</dbReference>
<evidence type="ECO:0000256" key="5">
    <source>
        <dbReference type="SAM" id="MobiDB-lite"/>
    </source>
</evidence>
<dbReference type="Pfam" id="PF01534">
    <property type="entry name" value="Frizzled"/>
    <property type="match status" value="3"/>
</dbReference>
<dbReference type="GO" id="GO:0016020">
    <property type="term" value="C:membrane"/>
    <property type="evidence" value="ECO:0007669"/>
    <property type="project" value="InterPro"/>
</dbReference>
<feature type="disulfide bond" evidence="4">
    <location>
        <begin position="93"/>
        <end position="131"/>
    </location>
</feature>
<feature type="region of interest" description="Disordered" evidence="5">
    <location>
        <begin position="648"/>
        <end position="670"/>
    </location>
</feature>
<keyword evidence="2 4" id="KW-1015">Disulfide bond</keyword>
<dbReference type="PANTHER" id="PTHR11309:SF99">
    <property type="entry name" value="FRIZZLED-4"/>
    <property type="match status" value="1"/>
</dbReference>
<keyword evidence="6" id="KW-0472">Membrane</keyword>
<evidence type="ECO:0000256" key="6">
    <source>
        <dbReference type="SAM" id="Phobius"/>
    </source>
</evidence>
<dbReference type="Gene3D" id="1.20.1070.10">
    <property type="entry name" value="Rhodopsin 7-helix transmembrane proteins"/>
    <property type="match status" value="2"/>
</dbReference>
<keyword evidence="6" id="KW-0812">Transmembrane</keyword>
<organism evidence="8 9">
    <name type="scientific">Calicophoron daubneyi</name>
    <name type="common">Rumen fluke</name>
    <name type="synonym">Paramphistomum daubneyi</name>
    <dbReference type="NCBI Taxonomy" id="300641"/>
    <lineage>
        <taxon>Eukaryota</taxon>
        <taxon>Metazoa</taxon>
        <taxon>Spiralia</taxon>
        <taxon>Lophotrochozoa</taxon>
        <taxon>Platyhelminthes</taxon>
        <taxon>Trematoda</taxon>
        <taxon>Digenea</taxon>
        <taxon>Plagiorchiida</taxon>
        <taxon>Pronocephalata</taxon>
        <taxon>Paramphistomoidea</taxon>
        <taxon>Paramphistomidae</taxon>
        <taxon>Calicophoron</taxon>
    </lineage>
</organism>
<proteinExistence type="predicted"/>
<evidence type="ECO:0000256" key="2">
    <source>
        <dbReference type="ARBA" id="ARBA00023157"/>
    </source>
</evidence>
<feature type="disulfide bond" evidence="4">
    <location>
        <begin position="56"/>
        <end position="102"/>
    </location>
</feature>
<dbReference type="Pfam" id="PF01392">
    <property type="entry name" value="Fz"/>
    <property type="match status" value="1"/>
</dbReference>
<protein>
    <recommendedName>
        <fullName evidence="7">FZ domain-containing protein</fullName>
    </recommendedName>
</protein>
<dbReference type="InterPro" id="IPR036790">
    <property type="entry name" value="Frizzled_dom_sf"/>
</dbReference>
<dbReference type="GO" id="GO:0035567">
    <property type="term" value="P:non-canonical Wnt signaling pathway"/>
    <property type="evidence" value="ECO:0007669"/>
    <property type="project" value="TreeGrafter"/>
</dbReference>
<dbReference type="GO" id="GO:0005615">
    <property type="term" value="C:extracellular space"/>
    <property type="evidence" value="ECO:0007669"/>
    <property type="project" value="TreeGrafter"/>
</dbReference>
<dbReference type="PANTHER" id="PTHR11309">
    <property type="entry name" value="FRIZZLED"/>
    <property type="match status" value="1"/>
</dbReference>
<dbReference type="InterPro" id="IPR020067">
    <property type="entry name" value="Frizzled_dom"/>
</dbReference>
<feature type="disulfide bond" evidence="4">
    <location>
        <begin position="124"/>
        <end position="148"/>
    </location>
</feature>
<comment type="caution">
    <text evidence="4">Lacks conserved residue(s) required for the propagation of feature annotation.</text>
</comment>
<dbReference type="AlphaFoldDB" id="A0AAV2T875"/>
<feature type="transmembrane region" description="Helical" evidence="6">
    <location>
        <begin position="745"/>
        <end position="766"/>
    </location>
</feature>
<feature type="domain" description="FZ" evidence="7">
    <location>
        <begin position="40"/>
        <end position="165"/>
    </location>
</feature>
<dbReference type="GO" id="GO:0017147">
    <property type="term" value="F:Wnt-protein binding"/>
    <property type="evidence" value="ECO:0007669"/>
    <property type="project" value="TreeGrafter"/>
</dbReference>
<dbReference type="PRINTS" id="PR00489">
    <property type="entry name" value="FRIZZLED"/>
</dbReference>
<keyword evidence="6" id="KW-1133">Transmembrane helix</keyword>
<dbReference type="PROSITE" id="PS50038">
    <property type="entry name" value="FZ"/>
    <property type="match status" value="1"/>
</dbReference>
<dbReference type="EMBL" id="CAXLJL010000151">
    <property type="protein sequence ID" value="CAL5133056.1"/>
    <property type="molecule type" value="Genomic_DNA"/>
</dbReference>
<sequence>MASLWGYGTQFYTITALYSLQVIGLIVGSSVMADRSLDPVGQRRCSKPVPIQIPECKNTFYNFTGMPNLVEQETQFDARHQLQTFKPLITYRCSSKLNFFLCSVYTPMCDVNTRHLIGPCRPLCEHVRARCAPVLRVFDFDWPANLNCSRFPLKNSVDGAMCMEGPDDAEESIIAPQTYETDSKKPSDAAEGDLSSENAGSESRLVHYSVPEDNTITFHLEDGPNLVSKLISKLETPQNGIGQDPVSNVGQPSSISLLAQSLRYCAHLKKPTFYVHVNRTGRCVPLCKADILFTAEAKTLSTVWTSILTGICSLITTFTLIGYAMDSNVLWISERPIIYIALCQLFYSLGYALSLGLGREAVTCGRDLDSGREIRLQEGLDNSVCALIFMVQYFFFIAGSIWWVLLALHWAVQISRHWSHDTFAPPLLDDAVGHRIDSEPAPTANASESGCWFKLCEFCPCSIKPEYCEKQYVWSNGHAAADFRTDPSRTCTLPSVGNVGSCAEGYNTHSCSTHRAGSAEATFYCLQNGKIIPSNAYASWFNHRYDIVAHNKLSMCLAREHVIVWLTSGLLTVAVLVSRQVDADELIPVCGVGRQRIRAMGTFVIGPQLTLFVCGVAALLAGLATYIRYRWNRTRLVVASASAAKISTSLSRPTEPPQTSDSSRLIPHNPKNQFGGTAATTALKSTSVNPRPSNIDGPTLVNCYLEQHSFTSSTEAHRARAKGVRFYHSGSYPTPIDFLQLRMGLFCLLYLLPAACVVSCDLYEFLSRDTWLRDPSYKKTEESIALKFPPKLWKPNEVVGPNPEVFMLRIFMSLVPGFTCSLWIISVKGCKPWRRMFQNIWSRMRQCGVNRHRKSNRDDEHKCKQLGKQVTSVVCNEKLTRKTEIFPVIPQTHPYAVYQYANGGPNRTAQSQNDTSEGVQNRIQAGNSAQHSAACEGWNANPFVIEPVNRLSTEGLELQQSSATTPGYYSHAKLGSVLEPHLSDTFSEGSTVPPPLPTTDRPHLPARGDPCIGASNTQVSALGVPQKQPQSHTNVTAATTGVNRFPGRFVSVVPP</sequence>
<gene>
    <name evidence="8" type="ORF">CDAUBV1_LOCUS6341</name>
</gene>